<feature type="compositionally biased region" description="Low complexity" evidence="6">
    <location>
        <begin position="400"/>
        <end position="409"/>
    </location>
</feature>
<keyword evidence="3" id="KW-0378">Hydrolase</keyword>
<accession>A0AA35S2I8</accession>
<sequence length="442" mass="47337">MSDALASSFREHLGIRLEGIAQDLQKTGYSALVLVSGGQYFYFRDDQPAPYRANAHFLHFCPLEGPGHLLLLRPEKKPLLATFSPDDFWYEPQRIGDAFWTEGFKIVECSSRKRQISEIAKRLPKGRAAAIGESGAVAEALGLAQNPPALLTRLDWRRAIKTAYEVECISEANRLGAAGHIAAEGAFQDGGSELDIHRTFLAAVGGLEADLPYPTIVGLNEKGAVLHYEGKRADVRNGKSLLIDAGARVRGYASDITRTFAGGAADGRFCSLITAMEGAQQALCEGVTAGRPWAELHHEAHLSLSGVLKDENVINLSSEDAVASGLSRVFFPHGLGHFLGIQVHDVGGHLADPDGRRAPPPKAHPMLRSTRTLEPGHVLTVEPGSTSSRCSSPGGGTGRSRGATPSTGRQSTPLAPYGGVRIEDNVLVTDTGPRNLTREHLP</sequence>
<feature type="compositionally biased region" description="Low complexity" evidence="6">
    <location>
        <begin position="383"/>
        <end position="392"/>
    </location>
</feature>
<feature type="domain" description="Peptidase M24" evidence="7">
    <location>
        <begin position="167"/>
        <end position="430"/>
    </location>
</feature>
<reference evidence="9" key="1">
    <citation type="submission" date="2023-03" db="EMBL/GenBank/DDBJ databases">
        <authorList>
            <person name="Steffen K."/>
            <person name="Cardenas P."/>
        </authorList>
    </citation>
    <scope>NUCLEOTIDE SEQUENCE</scope>
</reference>
<evidence type="ECO:0000256" key="4">
    <source>
        <dbReference type="ARBA" id="ARBA00023211"/>
    </source>
</evidence>
<dbReference type="EMBL" id="CASHTH010001945">
    <property type="protein sequence ID" value="CAI8022230.1"/>
    <property type="molecule type" value="Genomic_DNA"/>
</dbReference>
<dbReference type="PANTHER" id="PTHR43226:SF8">
    <property type="entry name" value="XAA-PRO DIPEPTIDASE"/>
    <property type="match status" value="1"/>
</dbReference>
<dbReference type="Proteomes" id="UP001174909">
    <property type="component" value="Unassembled WGS sequence"/>
</dbReference>
<dbReference type="InterPro" id="IPR052433">
    <property type="entry name" value="X-Pro_dipept-like"/>
</dbReference>
<comment type="cofactor">
    <cofactor evidence="1">
        <name>Mn(2+)</name>
        <dbReference type="ChEBI" id="CHEBI:29035"/>
    </cofactor>
</comment>
<keyword evidence="2 5" id="KW-0479">Metal-binding</keyword>
<keyword evidence="4" id="KW-0464">Manganese</keyword>
<dbReference type="AlphaFoldDB" id="A0AA35S2I8"/>
<evidence type="ECO:0000256" key="5">
    <source>
        <dbReference type="RuleBase" id="RU000590"/>
    </source>
</evidence>
<dbReference type="Pfam" id="PF00557">
    <property type="entry name" value="Peptidase_M24"/>
    <property type="match status" value="1"/>
</dbReference>
<evidence type="ECO:0000313" key="9">
    <source>
        <dbReference type="EMBL" id="CAI8022230.1"/>
    </source>
</evidence>
<evidence type="ECO:0000256" key="6">
    <source>
        <dbReference type="SAM" id="MobiDB-lite"/>
    </source>
</evidence>
<dbReference type="InterPro" id="IPR029149">
    <property type="entry name" value="Creatin/AminoP/Spt16_N"/>
</dbReference>
<dbReference type="NCBIfam" id="NF010133">
    <property type="entry name" value="PRK13607.1"/>
    <property type="match status" value="1"/>
</dbReference>
<dbReference type="GO" id="GO:0005829">
    <property type="term" value="C:cytosol"/>
    <property type="evidence" value="ECO:0007669"/>
    <property type="project" value="TreeGrafter"/>
</dbReference>
<evidence type="ECO:0000259" key="7">
    <source>
        <dbReference type="Pfam" id="PF00557"/>
    </source>
</evidence>
<dbReference type="Gene3D" id="3.40.350.10">
    <property type="entry name" value="Creatinase/prolidase N-terminal domain"/>
    <property type="match status" value="1"/>
</dbReference>
<organism evidence="9 10">
    <name type="scientific">Geodia barretti</name>
    <name type="common">Barrett's horny sponge</name>
    <dbReference type="NCBI Taxonomy" id="519541"/>
    <lineage>
        <taxon>Eukaryota</taxon>
        <taxon>Metazoa</taxon>
        <taxon>Porifera</taxon>
        <taxon>Demospongiae</taxon>
        <taxon>Heteroscleromorpha</taxon>
        <taxon>Tetractinellida</taxon>
        <taxon>Astrophorina</taxon>
        <taxon>Geodiidae</taxon>
        <taxon>Geodia</taxon>
    </lineage>
</organism>
<name>A0AA35S2I8_GEOBA</name>
<evidence type="ECO:0000259" key="8">
    <source>
        <dbReference type="Pfam" id="PF21216"/>
    </source>
</evidence>
<evidence type="ECO:0000313" key="10">
    <source>
        <dbReference type="Proteomes" id="UP001174909"/>
    </source>
</evidence>
<comment type="caution">
    <text evidence="9">The sequence shown here is derived from an EMBL/GenBank/DDBJ whole genome shotgun (WGS) entry which is preliminary data.</text>
</comment>
<comment type="similarity">
    <text evidence="5">Belongs to the peptidase M24B family.</text>
</comment>
<keyword evidence="10" id="KW-1185">Reference proteome</keyword>
<dbReference type="Gene3D" id="3.90.230.10">
    <property type="entry name" value="Creatinase/methionine aminopeptidase superfamily"/>
    <property type="match status" value="1"/>
</dbReference>
<evidence type="ECO:0000256" key="3">
    <source>
        <dbReference type="ARBA" id="ARBA00022801"/>
    </source>
</evidence>
<dbReference type="InterPro" id="IPR036005">
    <property type="entry name" value="Creatinase/aminopeptidase-like"/>
</dbReference>
<gene>
    <name evidence="9" type="ORF">GBAR_LOCUS13075</name>
</gene>
<dbReference type="Pfam" id="PF21216">
    <property type="entry name" value="PepQ_N"/>
    <property type="match status" value="1"/>
</dbReference>
<dbReference type="InterPro" id="IPR048819">
    <property type="entry name" value="PepQ_N"/>
</dbReference>
<evidence type="ECO:0000256" key="1">
    <source>
        <dbReference type="ARBA" id="ARBA00001936"/>
    </source>
</evidence>
<feature type="region of interest" description="Disordered" evidence="6">
    <location>
        <begin position="350"/>
        <end position="442"/>
    </location>
</feature>
<protein>
    <submittedName>
        <fullName evidence="9">Xaa-Pro dipeptidase</fullName>
    </submittedName>
</protein>
<feature type="domain" description="Xaa-Pro dipeptidase N-terminal" evidence="8">
    <location>
        <begin position="8"/>
        <end position="156"/>
    </location>
</feature>
<evidence type="ECO:0000256" key="2">
    <source>
        <dbReference type="ARBA" id="ARBA00022723"/>
    </source>
</evidence>
<dbReference type="InterPro" id="IPR001131">
    <property type="entry name" value="Peptidase_M24B_aminopep-P_CS"/>
</dbReference>
<proteinExistence type="inferred from homology"/>
<dbReference type="GO" id="GO:0004177">
    <property type="term" value="F:aminopeptidase activity"/>
    <property type="evidence" value="ECO:0007669"/>
    <property type="project" value="TreeGrafter"/>
</dbReference>
<dbReference type="InterPro" id="IPR000994">
    <property type="entry name" value="Pept_M24"/>
</dbReference>
<dbReference type="GO" id="GO:0046872">
    <property type="term" value="F:metal ion binding"/>
    <property type="evidence" value="ECO:0007669"/>
    <property type="project" value="UniProtKB-KW"/>
</dbReference>
<dbReference type="SUPFAM" id="SSF55920">
    <property type="entry name" value="Creatinase/aminopeptidase"/>
    <property type="match status" value="1"/>
</dbReference>
<dbReference type="PANTHER" id="PTHR43226">
    <property type="entry name" value="XAA-PRO AMINOPEPTIDASE 3"/>
    <property type="match status" value="1"/>
</dbReference>
<dbReference type="PROSITE" id="PS00491">
    <property type="entry name" value="PROLINE_PEPTIDASE"/>
    <property type="match status" value="1"/>
</dbReference>
<dbReference type="GO" id="GO:0006508">
    <property type="term" value="P:proteolysis"/>
    <property type="evidence" value="ECO:0007669"/>
    <property type="project" value="TreeGrafter"/>
</dbReference>